<sequence length="83" mass="9039">MKNERIILESDIGGKCLVQVVYKEPCFVMVVRITTKDVLSGTRRGCKSSGLGLNLHGLVCACNCGHECRTKKPTPKEDSGTDL</sequence>
<evidence type="ECO:0000313" key="1">
    <source>
        <dbReference type="EMBL" id="PON72335.1"/>
    </source>
</evidence>
<accession>A0A2P5DGC2</accession>
<organism evidence="1 2">
    <name type="scientific">Parasponia andersonii</name>
    <name type="common">Sponia andersonii</name>
    <dbReference type="NCBI Taxonomy" id="3476"/>
    <lineage>
        <taxon>Eukaryota</taxon>
        <taxon>Viridiplantae</taxon>
        <taxon>Streptophyta</taxon>
        <taxon>Embryophyta</taxon>
        <taxon>Tracheophyta</taxon>
        <taxon>Spermatophyta</taxon>
        <taxon>Magnoliopsida</taxon>
        <taxon>eudicotyledons</taxon>
        <taxon>Gunneridae</taxon>
        <taxon>Pentapetalae</taxon>
        <taxon>rosids</taxon>
        <taxon>fabids</taxon>
        <taxon>Rosales</taxon>
        <taxon>Cannabaceae</taxon>
        <taxon>Parasponia</taxon>
    </lineage>
</organism>
<comment type="caution">
    <text evidence="1">The sequence shown here is derived from an EMBL/GenBank/DDBJ whole genome shotgun (WGS) entry which is preliminary data.</text>
</comment>
<protein>
    <submittedName>
        <fullName evidence="1">Uncharacterized protein</fullName>
    </submittedName>
</protein>
<gene>
    <name evidence="1" type="ORF">PanWU01x14_067260</name>
</gene>
<keyword evidence="2" id="KW-1185">Reference proteome</keyword>
<dbReference type="AlphaFoldDB" id="A0A2P5DGC2"/>
<reference evidence="2" key="1">
    <citation type="submission" date="2016-06" db="EMBL/GenBank/DDBJ databases">
        <title>Parallel loss of symbiosis genes in relatives of nitrogen-fixing non-legume Parasponia.</title>
        <authorList>
            <person name="Van Velzen R."/>
            <person name="Holmer R."/>
            <person name="Bu F."/>
            <person name="Rutten L."/>
            <person name="Van Zeijl A."/>
            <person name="Liu W."/>
            <person name="Santuari L."/>
            <person name="Cao Q."/>
            <person name="Sharma T."/>
            <person name="Shen D."/>
            <person name="Roswanjaya Y."/>
            <person name="Wardhani T."/>
            <person name="Kalhor M.S."/>
            <person name="Jansen J."/>
            <person name="Van den Hoogen J."/>
            <person name="Gungor B."/>
            <person name="Hartog M."/>
            <person name="Hontelez J."/>
            <person name="Verver J."/>
            <person name="Yang W.-C."/>
            <person name="Schijlen E."/>
            <person name="Repin R."/>
            <person name="Schilthuizen M."/>
            <person name="Schranz E."/>
            <person name="Heidstra R."/>
            <person name="Miyata K."/>
            <person name="Fedorova E."/>
            <person name="Kohlen W."/>
            <person name="Bisseling T."/>
            <person name="Smit S."/>
            <person name="Geurts R."/>
        </authorList>
    </citation>
    <scope>NUCLEOTIDE SEQUENCE [LARGE SCALE GENOMIC DNA]</scope>
    <source>
        <strain evidence="2">cv. WU1-14</strain>
    </source>
</reference>
<dbReference type="EMBL" id="JXTB01000040">
    <property type="protein sequence ID" value="PON72335.1"/>
    <property type="molecule type" value="Genomic_DNA"/>
</dbReference>
<proteinExistence type="predicted"/>
<name>A0A2P5DGC2_PARAD</name>
<evidence type="ECO:0000313" key="2">
    <source>
        <dbReference type="Proteomes" id="UP000237105"/>
    </source>
</evidence>
<dbReference type="Proteomes" id="UP000237105">
    <property type="component" value="Unassembled WGS sequence"/>
</dbReference>